<feature type="transmembrane region" description="Helical" evidence="8">
    <location>
        <begin position="167"/>
        <end position="186"/>
    </location>
</feature>
<name>A0A6N2W5F1_9FIRM</name>
<evidence type="ECO:0000256" key="3">
    <source>
        <dbReference type="ARBA" id="ARBA00022670"/>
    </source>
</evidence>
<dbReference type="AlphaFoldDB" id="A0A6N2W5F1"/>
<proteinExistence type="predicted"/>
<evidence type="ECO:0000256" key="7">
    <source>
        <dbReference type="ARBA" id="ARBA00023136"/>
    </source>
</evidence>
<keyword evidence="6 8" id="KW-1133">Transmembrane helix</keyword>
<feature type="transmembrane region" description="Helical" evidence="8">
    <location>
        <begin position="100"/>
        <end position="121"/>
    </location>
</feature>
<sequence length="196" mass="22229">MKYLSEKLTDYIVKAGVISQESYALYQYGFQIGIEMLICFLVCFGIAIYMHMIPEFVVFTGSFMLLRTYAGGVHLNSFIKCFLCSITVQIFVLIASKQVIIAPPVSWSIILCGSILIFRIAPVDNVNKELEKEEKIYCKKISMKILIGIVVFAIGCSFYNMDNFVSLTAVTLLVVLISQYIGIVKYKIEKSVHERR</sequence>
<protein>
    <submittedName>
        <fullName evidence="9">Putative accessory gene regulator protein</fullName>
    </submittedName>
</protein>
<dbReference type="Pfam" id="PF04647">
    <property type="entry name" value="AgrB"/>
    <property type="match status" value="1"/>
</dbReference>
<dbReference type="GO" id="GO:0006508">
    <property type="term" value="P:proteolysis"/>
    <property type="evidence" value="ECO:0007669"/>
    <property type="project" value="UniProtKB-KW"/>
</dbReference>
<accession>A0A6N2W5F1</accession>
<dbReference type="GO" id="GO:0009372">
    <property type="term" value="P:quorum sensing"/>
    <property type="evidence" value="ECO:0007669"/>
    <property type="project" value="UniProtKB-KW"/>
</dbReference>
<dbReference type="GO" id="GO:0016020">
    <property type="term" value="C:membrane"/>
    <property type="evidence" value="ECO:0007669"/>
    <property type="project" value="InterPro"/>
</dbReference>
<dbReference type="InterPro" id="IPR006741">
    <property type="entry name" value="AgrB"/>
</dbReference>
<feature type="transmembrane region" description="Helical" evidence="8">
    <location>
        <begin position="73"/>
        <end position="94"/>
    </location>
</feature>
<dbReference type="GO" id="GO:0008233">
    <property type="term" value="F:peptidase activity"/>
    <property type="evidence" value="ECO:0007669"/>
    <property type="project" value="UniProtKB-KW"/>
</dbReference>
<keyword evidence="7 8" id="KW-0472">Membrane</keyword>
<evidence type="ECO:0000256" key="4">
    <source>
        <dbReference type="ARBA" id="ARBA00022692"/>
    </source>
</evidence>
<keyword evidence="4 8" id="KW-0812">Transmembrane</keyword>
<keyword evidence="1" id="KW-1003">Cell membrane</keyword>
<gene>
    <name evidence="9" type="ORF">CNLFYP112_00664</name>
</gene>
<reference evidence="9" key="1">
    <citation type="submission" date="2019-11" db="EMBL/GenBank/DDBJ databases">
        <authorList>
            <person name="Feng L."/>
        </authorList>
    </citation>
    <scope>NUCLEOTIDE SEQUENCE</scope>
    <source>
        <strain evidence="9">CnexileLFYP112</strain>
    </source>
</reference>
<evidence type="ECO:0000256" key="5">
    <source>
        <dbReference type="ARBA" id="ARBA00022801"/>
    </source>
</evidence>
<feature type="transmembrane region" description="Helical" evidence="8">
    <location>
        <begin position="28"/>
        <end position="52"/>
    </location>
</feature>
<evidence type="ECO:0000256" key="6">
    <source>
        <dbReference type="ARBA" id="ARBA00022989"/>
    </source>
</evidence>
<keyword evidence="3" id="KW-0645">Protease</keyword>
<dbReference type="SMART" id="SM00793">
    <property type="entry name" value="AgrB"/>
    <property type="match status" value="1"/>
</dbReference>
<dbReference type="EMBL" id="CACRTG010000046">
    <property type="protein sequence ID" value="VYT37293.1"/>
    <property type="molecule type" value="Genomic_DNA"/>
</dbReference>
<evidence type="ECO:0000256" key="2">
    <source>
        <dbReference type="ARBA" id="ARBA00022654"/>
    </source>
</evidence>
<evidence type="ECO:0000256" key="1">
    <source>
        <dbReference type="ARBA" id="ARBA00022475"/>
    </source>
</evidence>
<evidence type="ECO:0000313" key="9">
    <source>
        <dbReference type="EMBL" id="VYT37293.1"/>
    </source>
</evidence>
<organism evidence="9">
    <name type="scientific">[Clostridium] nexile</name>
    <dbReference type="NCBI Taxonomy" id="29361"/>
    <lineage>
        <taxon>Bacteria</taxon>
        <taxon>Bacillati</taxon>
        <taxon>Bacillota</taxon>
        <taxon>Clostridia</taxon>
        <taxon>Lachnospirales</taxon>
        <taxon>Lachnospiraceae</taxon>
        <taxon>Tyzzerella</taxon>
    </lineage>
</organism>
<keyword evidence="2" id="KW-0673">Quorum sensing</keyword>
<keyword evidence="5" id="KW-0378">Hydrolase</keyword>
<feature type="transmembrane region" description="Helical" evidence="8">
    <location>
        <begin position="141"/>
        <end position="161"/>
    </location>
</feature>
<evidence type="ECO:0000256" key="8">
    <source>
        <dbReference type="SAM" id="Phobius"/>
    </source>
</evidence>